<dbReference type="EMBL" id="JAJFAZ020000007">
    <property type="protein sequence ID" value="KAI5316909.1"/>
    <property type="molecule type" value="Genomic_DNA"/>
</dbReference>
<dbReference type="InterPro" id="IPR032567">
    <property type="entry name" value="RTL1-rel"/>
</dbReference>
<dbReference type="CDD" id="cd00303">
    <property type="entry name" value="retropepsin_like"/>
    <property type="match status" value="1"/>
</dbReference>
<dbReference type="PANTHER" id="PTHR15503:SF45">
    <property type="entry name" value="RNA-DIRECTED DNA POLYMERASE HOMOLOG"/>
    <property type="match status" value="1"/>
</dbReference>
<protein>
    <recommendedName>
        <fullName evidence="3">Transposable element protein</fullName>
    </recommendedName>
</protein>
<gene>
    <name evidence="1" type="ORF">L3X38_036616</name>
</gene>
<dbReference type="Gene3D" id="3.10.10.10">
    <property type="entry name" value="HIV Type 1 Reverse Transcriptase, subunit A, domain 1"/>
    <property type="match status" value="1"/>
</dbReference>
<comment type="caution">
    <text evidence="1">The sequence shown here is derived from an EMBL/GenBank/DDBJ whole genome shotgun (WGS) entry which is preliminary data.</text>
</comment>
<reference evidence="1 2" key="1">
    <citation type="journal article" date="2022" name="G3 (Bethesda)">
        <title>Whole-genome sequence and methylome profiling of the almond [Prunus dulcis (Mill.) D.A. Webb] cultivar 'Nonpareil'.</title>
        <authorList>
            <person name="D'Amico-Willman K.M."/>
            <person name="Ouma W.Z."/>
            <person name="Meulia T."/>
            <person name="Sideli G.M."/>
            <person name="Gradziel T.M."/>
            <person name="Fresnedo-Ramirez J."/>
        </authorList>
    </citation>
    <scope>NUCLEOTIDE SEQUENCE [LARGE SCALE GENOMIC DNA]</scope>
    <source>
        <strain evidence="1">Clone GOH B32 T37-40</strain>
    </source>
</reference>
<evidence type="ECO:0008006" key="3">
    <source>
        <dbReference type="Google" id="ProtNLM"/>
    </source>
</evidence>
<dbReference type="AlphaFoldDB" id="A0AAD4V334"/>
<dbReference type="Proteomes" id="UP001054821">
    <property type="component" value="Chromosome 7"/>
</dbReference>
<name>A0AAD4V334_PRUDU</name>
<accession>A0AAD4V334</accession>
<dbReference type="InterPro" id="IPR043502">
    <property type="entry name" value="DNA/RNA_pol_sf"/>
</dbReference>
<organism evidence="1 2">
    <name type="scientific">Prunus dulcis</name>
    <name type="common">Almond</name>
    <name type="synonym">Amygdalus dulcis</name>
    <dbReference type="NCBI Taxonomy" id="3755"/>
    <lineage>
        <taxon>Eukaryota</taxon>
        <taxon>Viridiplantae</taxon>
        <taxon>Streptophyta</taxon>
        <taxon>Embryophyta</taxon>
        <taxon>Tracheophyta</taxon>
        <taxon>Spermatophyta</taxon>
        <taxon>Magnoliopsida</taxon>
        <taxon>eudicotyledons</taxon>
        <taxon>Gunneridae</taxon>
        <taxon>Pentapetalae</taxon>
        <taxon>rosids</taxon>
        <taxon>fabids</taxon>
        <taxon>Rosales</taxon>
        <taxon>Rosaceae</taxon>
        <taxon>Amygdaloideae</taxon>
        <taxon>Amygdaleae</taxon>
        <taxon>Prunus</taxon>
    </lineage>
</organism>
<dbReference type="Pfam" id="PF08284">
    <property type="entry name" value="RVP_2"/>
    <property type="match status" value="1"/>
</dbReference>
<keyword evidence="2" id="KW-1185">Reference proteome</keyword>
<evidence type="ECO:0000313" key="2">
    <source>
        <dbReference type="Proteomes" id="UP001054821"/>
    </source>
</evidence>
<dbReference type="Gene3D" id="2.40.70.10">
    <property type="entry name" value="Acid Proteases"/>
    <property type="match status" value="1"/>
</dbReference>
<dbReference type="SUPFAM" id="SSF56672">
    <property type="entry name" value="DNA/RNA polymerases"/>
    <property type="match status" value="1"/>
</dbReference>
<dbReference type="InterPro" id="IPR021109">
    <property type="entry name" value="Peptidase_aspartic_dom_sf"/>
</dbReference>
<proteinExistence type="predicted"/>
<sequence>MRDCPQKKALNAMNLEKEEEADREAGMGAIHRFNAVQAKVAQPQEAKRLGCRVSKEAGCLKTANSTAKAINGVARGVELHIATWKGVADFSVISMNDYDVVLGMEFMDKVKAFPIPFYNTMCIAQGGTMSCMVPVVRQQGESKLLSAMQLSKSWKKGELMFLATMKMDIVEKEVQPVPKAVEAVFKEFVDVMPKELPKTLPPRREVDHAIELEPVAKPSAKASYRMTPPELEELRKQLKQLLDAGYIQPSKAPYGAPVLFQKKREGTLRLCMTTGR</sequence>
<evidence type="ECO:0000313" key="1">
    <source>
        <dbReference type="EMBL" id="KAI5316909.1"/>
    </source>
</evidence>
<dbReference type="PANTHER" id="PTHR15503">
    <property type="entry name" value="LDOC1 RELATED"/>
    <property type="match status" value="1"/>
</dbReference>